<dbReference type="AlphaFoldDB" id="H0XTC1"/>
<dbReference type="InterPro" id="IPR051755">
    <property type="entry name" value="Ig-like_CS_Receptor"/>
</dbReference>
<organism evidence="13 14">
    <name type="scientific">Otolemur garnettii</name>
    <name type="common">Small-eared galago</name>
    <name type="synonym">Garnett's greater bushbaby</name>
    <dbReference type="NCBI Taxonomy" id="30611"/>
    <lineage>
        <taxon>Eukaryota</taxon>
        <taxon>Metazoa</taxon>
        <taxon>Chordata</taxon>
        <taxon>Craniata</taxon>
        <taxon>Vertebrata</taxon>
        <taxon>Euteleostomi</taxon>
        <taxon>Mammalia</taxon>
        <taxon>Eutheria</taxon>
        <taxon>Euarchontoglires</taxon>
        <taxon>Primates</taxon>
        <taxon>Strepsirrhini</taxon>
        <taxon>Lorisiformes</taxon>
        <taxon>Galagidae</taxon>
        <taxon>Otolemur</taxon>
    </lineage>
</organism>
<dbReference type="STRING" id="30611.ENSOGAP00000019363"/>
<feature type="chain" id="PRO_5003545403" description="Ig-like domain-containing protein" evidence="11">
    <location>
        <begin position="31"/>
        <end position="397"/>
    </location>
</feature>
<dbReference type="InterPro" id="IPR003599">
    <property type="entry name" value="Ig_sub"/>
</dbReference>
<dbReference type="SUPFAM" id="SSF48726">
    <property type="entry name" value="Immunoglobulin"/>
    <property type="match status" value="3"/>
</dbReference>
<keyword evidence="8" id="KW-0325">Glycoprotein</keyword>
<keyword evidence="3 11" id="KW-0732">Signal</keyword>
<feature type="domain" description="Ig-like" evidence="12">
    <location>
        <begin position="146"/>
        <end position="245"/>
    </location>
</feature>
<dbReference type="InterPro" id="IPR013783">
    <property type="entry name" value="Ig-like_fold"/>
</dbReference>
<feature type="domain" description="Ig-like" evidence="12">
    <location>
        <begin position="251"/>
        <end position="346"/>
    </location>
</feature>
<evidence type="ECO:0000256" key="6">
    <source>
        <dbReference type="ARBA" id="ARBA00023136"/>
    </source>
</evidence>
<protein>
    <recommendedName>
        <fullName evidence="12">Ig-like domain-containing protein</fullName>
    </recommendedName>
</protein>
<dbReference type="GO" id="GO:0016020">
    <property type="term" value="C:membrane"/>
    <property type="evidence" value="ECO:0007669"/>
    <property type="project" value="UniProtKB-SubCell"/>
</dbReference>
<dbReference type="FunFam" id="2.60.40.10:FF:000490">
    <property type="entry name" value="Signal-regulatory protein beta 1"/>
    <property type="match status" value="1"/>
</dbReference>
<dbReference type="SMART" id="SM00406">
    <property type="entry name" value="IGv"/>
    <property type="match status" value="1"/>
</dbReference>
<dbReference type="CDD" id="cd05772">
    <property type="entry name" value="IgC1_SIRP_domain_2"/>
    <property type="match status" value="1"/>
</dbReference>
<dbReference type="EMBL" id="AAQR03054043">
    <property type="status" value="NOT_ANNOTATED_CDS"/>
    <property type="molecule type" value="Genomic_DNA"/>
</dbReference>
<keyword evidence="5 10" id="KW-1133">Transmembrane helix</keyword>
<keyword evidence="6 10" id="KW-0472">Membrane</keyword>
<feature type="transmembrane region" description="Helical" evidence="10">
    <location>
        <begin position="370"/>
        <end position="391"/>
    </location>
</feature>
<keyword evidence="14" id="KW-1185">Reference proteome</keyword>
<dbReference type="SMART" id="SM00407">
    <property type="entry name" value="IGc1"/>
    <property type="match status" value="2"/>
</dbReference>
<evidence type="ECO:0000256" key="7">
    <source>
        <dbReference type="ARBA" id="ARBA00023157"/>
    </source>
</evidence>
<reference evidence="13" key="3">
    <citation type="submission" date="2025-09" db="UniProtKB">
        <authorList>
            <consortium name="Ensembl"/>
        </authorList>
    </citation>
    <scope>IDENTIFICATION</scope>
</reference>
<evidence type="ECO:0000256" key="9">
    <source>
        <dbReference type="ARBA" id="ARBA00023319"/>
    </source>
</evidence>
<dbReference type="FunCoup" id="H0XTC1">
    <property type="interactions" value="414"/>
</dbReference>
<dbReference type="Proteomes" id="UP000005225">
    <property type="component" value="Unassembled WGS sequence"/>
</dbReference>
<keyword evidence="9" id="KW-0393">Immunoglobulin domain</keyword>
<dbReference type="Ensembl" id="ENSOGAT00000028777.1">
    <property type="protein sequence ID" value="ENSOGAP00000019363.1"/>
    <property type="gene ID" value="ENSOGAG00000029303.1"/>
</dbReference>
<dbReference type="eggNOG" id="ENOG502S1XD">
    <property type="taxonomic scope" value="Eukaryota"/>
</dbReference>
<dbReference type="SMART" id="SM00409">
    <property type="entry name" value="IG"/>
    <property type="match status" value="3"/>
</dbReference>
<reference evidence="13" key="2">
    <citation type="submission" date="2025-08" db="UniProtKB">
        <authorList>
            <consortium name="Ensembl"/>
        </authorList>
    </citation>
    <scope>IDENTIFICATION</scope>
</reference>
<accession>H0XTC1</accession>
<dbReference type="PROSITE" id="PS50835">
    <property type="entry name" value="IG_LIKE"/>
    <property type="match status" value="3"/>
</dbReference>
<name>H0XTC1_OTOGA</name>
<evidence type="ECO:0000256" key="10">
    <source>
        <dbReference type="SAM" id="Phobius"/>
    </source>
</evidence>
<evidence type="ECO:0000313" key="13">
    <source>
        <dbReference type="Ensembl" id="ENSOGAP00000019363.1"/>
    </source>
</evidence>
<dbReference type="CDD" id="cd16085">
    <property type="entry name" value="IgC1_SIRP_domain_3"/>
    <property type="match status" value="1"/>
</dbReference>
<dbReference type="OMA" id="ICEMAHI"/>
<evidence type="ECO:0000256" key="11">
    <source>
        <dbReference type="SAM" id="SignalP"/>
    </source>
</evidence>
<evidence type="ECO:0000256" key="4">
    <source>
        <dbReference type="ARBA" id="ARBA00022737"/>
    </source>
</evidence>
<dbReference type="InParanoid" id="H0XTC1"/>
<dbReference type="FunFam" id="2.60.40.10:FF:000295">
    <property type="entry name" value="Tyrosine-protein phosphatase non-receptor type substrate 1"/>
    <property type="match status" value="1"/>
</dbReference>
<dbReference type="Gene3D" id="2.60.40.10">
    <property type="entry name" value="Immunoglobulins"/>
    <property type="match status" value="3"/>
</dbReference>
<dbReference type="Pfam" id="PF07686">
    <property type="entry name" value="V-set"/>
    <property type="match status" value="1"/>
</dbReference>
<dbReference type="FunFam" id="2.60.40.10:FF:000454">
    <property type="entry name" value="Tyrosine-protein phosphatase non-receptor type substrate 1"/>
    <property type="match status" value="1"/>
</dbReference>
<proteinExistence type="predicted"/>
<keyword evidence="7" id="KW-1015">Disulfide bond</keyword>
<feature type="domain" description="Ig-like" evidence="12">
    <location>
        <begin position="13"/>
        <end position="119"/>
    </location>
</feature>
<evidence type="ECO:0000256" key="1">
    <source>
        <dbReference type="ARBA" id="ARBA00004479"/>
    </source>
</evidence>
<keyword evidence="2 10" id="KW-0812">Transmembrane</keyword>
<evidence type="ECO:0000256" key="5">
    <source>
        <dbReference type="ARBA" id="ARBA00022989"/>
    </source>
</evidence>
<keyword evidence="4" id="KW-0677">Repeat</keyword>
<dbReference type="PANTHER" id="PTHR19971">
    <property type="entry name" value="SIGNAL-REGULATORY PROTEIN BETA"/>
    <property type="match status" value="1"/>
</dbReference>
<reference evidence="14" key="1">
    <citation type="submission" date="2011-03" db="EMBL/GenBank/DDBJ databases">
        <title>Version 3 of the genome sequence of Otolemur garnettii (Bushbaby).</title>
        <authorList>
            <consortium name="The Broad Institute Genome Sequencing Platform"/>
            <person name="Di Palma F."/>
            <person name="Johnson J."/>
            <person name="Lander E.S."/>
            <person name="Lindblad-Toh K."/>
            <person name="Jaffe D.B."/>
            <person name="Gnerre S."/>
            <person name="MacCallum I."/>
            <person name="Przybylski D."/>
            <person name="Ribeiro F.J."/>
            <person name="Burton J.N."/>
            <person name="Walker B.J."/>
            <person name="Sharpe T."/>
            <person name="Hall G."/>
        </authorList>
    </citation>
    <scope>NUCLEOTIDE SEQUENCE [LARGE SCALE GENOMIC DNA]</scope>
</reference>
<dbReference type="InterPro" id="IPR003597">
    <property type="entry name" value="Ig_C1-set"/>
</dbReference>
<dbReference type="InterPro" id="IPR036179">
    <property type="entry name" value="Ig-like_dom_sf"/>
</dbReference>
<evidence type="ECO:0000313" key="14">
    <source>
        <dbReference type="Proteomes" id="UP000005225"/>
    </source>
</evidence>
<dbReference type="Pfam" id="PF07654">
    <property type="entry name" value="C1-set"/>
    <property type="match status" value="2"/>
</dbReference>
<dbReference type="GeneTree" id="ENSGT00960000186656"/>
<comment type="subcellular location">
    <subcellularLocation>
        <location evidence="1">Membrane</location>
        <topology evidence="1">Single-pass type I membrane protein</topology>
    </subcellularLocation>
</comment>
<dbReference type="InterPro" id="IPR007110">
    <property type="entry name" value="Ig-like_dom"/>
</dbReference>
<feature type="signal peptide" evidence="11">
    <location>
        <begin position="1"/>
        <end position="30"/>
    </location>
</feature>
<evidence type="ECO:0000256" key="2">
    <source>
        <dbReference type="ARBA" id="ARBA00022692"/>
    </source>
</evidence>
<gene>
    <name evidence="13" type="primary">LOC100944714</name>
</gene>
<sequence>MPLPASWPHPPHPLLLLILLLGLPVGWVGGEELQVIQPDRSVSVTAGETATLRCTMTSPVPVGPINWFKGTGRDRELIYSQKVHSSRVTSIIDVTKRDNMDFSIRISNITPADAGTYYCVKFRRATPENVELKSGPGTEVSVSAKPSVPMVLGPPARATAKQTVTFTCESHGFSPRNITLKWFKNGNELSNIQTTVDPAREKASYSVHSTARVALDPGDVHSQVICEVTHVTLEKIPLRGTANLSDTIRVPPILKVTQQPMMAGDQVIVTCQVKRFYPGKLQLTWLENGNVSLTETASTSIKNKDGTYNWISWLLVTSSAHRDNVVLTCQVEHDGQPPISRSHALDFFVRPKEQGTDTIPDSCLLCANPALVAFLLGPKMLLMVGVAAIYVHRKQKA</sequence>
<evidence type="ECO:0000256" key="8">
    <source>
        <dbReference type="ARBA" id="ARBA00023180"/>
    </source>
</evidence>
<dbReference type="InterPro" id="IPR013106">
    <property type="entry name" value="Ig_V-set"/>
</dbReference>
<dbReference type="EMBL" id="AAQR03054044">
    <property type="status" value="NOT_ANNOTATED_CDS"/>
    <property type="molecule type" value="Genomic_DNA"/>
</dbReference>
<dbReference type="EMBL" id="AAQR03054042">
    <property type="status" value="NOT_ANNOTATED_CDS"/>
    <property type="molecule type" value="Genomic_DNA"/>
</dbReference>
<evidence type="ECO:0000256" key="3">
    <source>
        <dbReference type="ARBA" id="ARBA00022729"/>
    </source>
</evidence>
<evidence type="ECO:0000259" key="12">
    <source>
        <dbReference type="PROSITE" id="PS50835"/>
    </source>
</evidence>